<organism evidence="1 2">
    <name type="scientific">Cylindrobasidium torrendii FP15055 ss-10</name>
    <dbReference type="NCBI Taxonomy" id="1314674"/>
    <lineage>
        <taxon>Eukaryota</taxon>
        <taxon>Fungi</taxon>
        <taxon>Dikarya</taxon>
        <taxon>Basidiomycota</taxon>
        <taxon>Agaricomycotina</taxon>
        <taxon>Agaricomycetes</taxon>
        <taxon>Agaricomycetidae</taxon>
        <taxon>Agaricales</taxon>
        <taxon>Marasmiineae</taxon>
        <taxon>Physalacriaceae</taxon>
        <taxon>Cylindrobasidium</taxon>
    </lineage>
</organism>
<name>A0A0D7AZU4_9AGAR</name>
<proteinExistence type="predicted"/>
<gene>
    <name evidence="1" type="ORF">CYLTODRAFT_446626</name>
</gene>
<evidence type="ECO:0000313" key="2">
    <source>
        <dbReference type="Proteomes" id="UP000054007"/>
    </source>
</evidence>
<dbReference type="Proteomes" id="UP000054007">
    <property type="component" value="Unassembled WGS sequence"/>
</dbReference>
<sequence>MYKWEYRTRSAFLRATMSISSLPKTTLEAASDQYQRLRDSDIQSSPAPINQQLQSPLFSVIPPEIRNVIFRLALSPCNDLDRPYPTNAFHYRPDYQYEHVSHTELLRTCKLVYAEAKGLPWTMRTHTFWCNRGPDDESLNGRYQRYDPVAYLERLQMSEGQKQTIGPVHIMAQLYWLEQTFPQICDSPILQCLRHIKITVRYSDWWYWESNEPLKLQRDWTEGLQSLSSLEEFEFEMEVIKRDKAQLMDIVKDVSTWRIPLADTDRFLVPNGDPPHEYEWMGSPYPDSAGVYYSHSTSSWVDLWDITDSLEPDVLNLPLFVVSLKWVAKSM</sequence>
<reference evidence="1 2" key="1">
    <citation type="journal article" date="2015" name="Fungal Genet. Biol.">
        <title>Evolution of novel wood decay mechanisms in Agaricales revealed by the genome sequences of Fistulina hepatica and Cylindrobasidium torrendii.</title>
        <authorList>
            <person name="Floudas D."/>
            <person name="Held B.W."/>
            <person name="Riley R."/>
            <person name="Nagy L.G."/>
            <person name="Koehler G."/>
            <person name="Ransdell A.S."/>
            <person name="Younus H."/>
            <person name="Chow J."/>
            <person name="Chiniquy J."/>
            <person name="Lipzen A."/>
            <person name="Tritt A."/>
            <person name="Sun H."/>
            <person name="Haridas S."/>
            <person name="LaButti K."/>
            <person name="Ohm R.A."/>
            <person name="Kues U."/>
            <person name="Blanchette R.A."/>
            <person name="Grigoriev I.V."/>
            <person name="Minto R.E."/>
            <person name="Hibbett D.S."/>
        </authorList>
    </citation>
    <scope>NUCLEOTIDE SEQUENCE [LARGE SCALE GENOMIC DNA]</scope>
    <source>
        <strain evidence="1 2">FP15055 ss-10</strain>
    </source>
</reference>
<dbReference type="EMBL" id="KN880697">
    <property type="protein sequence ID" value="KIY63424.1"/>
    <property type="molecule type" value="Genomic_DNA"/>
</dbReference>
<evidence type="ECO:0000313" key="1">
    <source>
        <dbReference type="EMBL" id="KIY63424.1"/>
    </source>
</evidence>
<dbReference type="AlphaFoldDB" id="A0A0D7AZU4"/>
<accession>A0A0D7AZU4</accession>
<dbReference type="OrthoDB" id="288942at2759"/>
<evidence type="ECO:0008006" key="3">
    <source>
        <dbReference type="Google" id="ProtNLM"/>
    </source>
</evidence>
<protein>
    <recommendedName>
        <fullName evidence="3">F-box domain-containing protein</fullName>
    </recommendedName>
</protein>
<keyword evidence="2" id="KW-1185">Reference proteome</keyword>
<dbReference type="STRING" id="1314674.A0A0D7AZU4"/>